<dbReference type="GO" id="GO:0000271">
    <property type="term" value="P:polysaccharide biosynthetic process"/>
    <property type="evidence" value="ECO:0007669"/>
    <property type="project" value="TreeGrafter"/>
</dbReference>
<dbReference type="GO" id="GO:0008830">
    <property type="term" value="F:dTDP-4-dehydrorhamnose 3,5-epimerase activity"/>
    <property type="evidence" value="ECO:0007669"/>
    <property type="project" value="UniProtKB-UniRule"/>
</dbReference>
<dbReference type="PANTHER" id="PTHR21047">
    <property type="entry name" value="DTDP-6-DEOXY-D-GLUCOSE-3,5 EPIMERASE"/>
    <property type="match status" value="1"/>
</dbReference>
<comment type="pathway">
    <text evidence="3">Carbohydrate biosynthesis; dTDP-L-rhamnose biosynthesis.</text>
</comment>
<dbReference type="InterPro" id="IPR000888">
    <property type="entry name" value="RmlC-like"/>
</dbReference>
<comment type="subunit">
    <text evidence="3">Homodimer.</text>
</comment>
<dbReference type="GO" id="GO:0005829">
    <property type="term" value="C:cytosol"/>
    <property type="evidence" value="ECO:0007669"/>
    <property type="project" value="TreeGrafter"/>
</dbReference>
<dbReference type="Pfam" id="PF00908">
    <property type="entry name" value="dTDP_sugar_isom"/>
    <property type="match status" value="1"/>
</dbReference>
<proteinExistence type="inferred from homology"/>
<dbReference type="EMBL" id="QNBD01000004">
    <property type="protein sequence ID" value="RKX72644.1"/>
    <property type="molecule type" value="Genomic_DNA"/>
</dbReference>
<reference evidence="4 5" key="1">
    <citation type="submission" date="2018-06" db="EMBL/GenBank/DDBJ databases">
        <title>Extensive metabolic versatility and redundancy in microbially diverse, dynamic hydrothermal sediments.</title>
        <authorList>
            <person name="Dombrowski N."/>
            <person name="Teske A."/>
            <person name="Baker B.J."/>
        </authorList>
    </citation>
    <scope>NUCLEOTIDE SEQUENCE [LARGE SCALE GENOMIC DNA]</scope>
    <source>
        <strain evidence="4">B10_G13</strain>
    </source>
</reference>
<dbReference type="GO" id="GO:0019305">
    <property type="term" value="P:dTDP-rhamnose biosynthetic process"/>
    <property type="evidence" value="ECO:0007669"/>
    <property type="project" value="UniProtKB-UniRule"/>
</dbReference>
<evidence type="ECO:0000313" key="5">
    <source>
        <dbReference type="Proteomes" id="UP000271125"/>
    </source>
</evidence>
<dbReference type="InterPro" id="IPR011051">
    <property type="entry name" value="RmlC_Cupin_sf"/>
</dbReference>
<keyword evidence="3 4" id="KW-0413">Isomerase</keyword>
<organism evidence="4 5">
    <name type="scientific">candidate division TA06 bacterium</name>
    <dbReference type="NCBI Taxonomy" id="2250710"/>
    <lineage>
        <taxon>Bacteria</taxon>
        <taxon>Bacteria division TA06</taxon>
    </lineage>
</organism>
<comment type="catalytic activity">
    <reaction evidence="3">
        <text>dTDP-4-dehydro-6-deoxy-alpha-D-glucose = dTDP-4-dehydro-beta-L-rhamnose</text>
        <dbReference type="Rhea" id="RHEA:16969"/>
        <dbReference type="ChEBI" id="CHEBI:57649"/>
        <dbReference type="ChEBI" id="CHEBI:62830"/>
        <dbReference type="EC" id="5.1.3.13"/>
    </reaction>
</comment>
<dbReference type="UniPathway" id="UPA00124"/>
<comment type="caution">
    <text evidence="4">The sequence shown here is derived from an EMBL/GenBank/DDBJ whole genome shotgun (WGS) entry which is preliminary data.</text>
</comment>
<dbReference type="Proteomes" id="UP000271125">
    <property type="component" value="Unassembled WGS sequence"/>
</dbReference>
<accession>A0A660SPB4</accession>
<dbReference type="Gene3D" id="2.60.120.10">
    <property type="entry name" value="Jelly Rolls"/>
    <property type="match status" value="1"/>
</dbReference>
<dbReference type="InterPro" id="IPR014710">
    <property type="entry name" value="RmlC-like_jellyroll"/>
</dbReference>
<dbReference type="EC" id="5.1.3.13" evidence="3"/>
<feature type="active site" description="Proton acceptor" evidence="1">
    <location>
        <position position="61"/>
    </location>
</feature>
<name>A0A660SPB4_UNCT6</name>
<protein>
    <recommendedName>
        <fullName evidence="3">dTDP-4-dehydrorhamnose 3,5-epimerase</fullName>
        <ecNumber evidence="3">5.1.3.13</ecNumber>
    </recommendedName>
    <alternativeName>
        <fullName evidence="3">Thymidine diphospho-4-keto-rhamnose 3,5-epimerase</fullName>
    </alternativeName>
</protein>
<dbReference type="NCBIfam" id="TIGR01221">
    <property type="entry name" value="rmlC"/>
    <property type="match status" value="1"/>
</dbReference>
<dbReference type="AlphaFoldDB" id="A0A660SPB4"/>
<comment type="function">
    <text evidence="3">Catalyzes the epimerization of the C3' and C5'positions of dTDP-6-deoxy-D-xylo-4-hexulose, forming dTDP-6-deoxy-L-lyxo-4-hexulose.</text>
</comment>
<dbReference type="CDD" id="cd00438">
    <property type="entry name" value="cupin_RmlC"/>
    <property type="match status" value="1"/>
</dbReference>
<gene>
    <name evidence="4" type="primary">rfbC</name>
    <name evidence="4" type="ORF">DRP43_00150</name>
</gene>
<evidence type="ECO:0000256" key="2">
    <source>
        <dbReference type="PIRSR" id="PIRSR600888-3"/>
    </source>
</evidence>
<comment type="similarity">
    <text evidence="3">Belongs to the dTDP-4-dehydrorhamnose 3,5-epimerase family.</text>
</comment>
<feature type="active site" description="Proton donor" evidence="1">
    <location>
        <position position="131"/>
    </location>
</feature>
<sequence length="180" mass="20624">MDIYKPKIKDLIVISPDVFKDDRGYFFECFGKSKYSIIGINLSFVQDNESYSRKNVIRGLHFQCNPYAQGKLIRVIKGSILDVAVDIRKTSPTFGNYFSIELNDINKKQLWIPPGFAHGYAVLSNDVILTYKCTAYYNPSSENTVIWNDPDIGIEWGVNNPIISKKDKKGKRLKDIKIVF</sequence>
<evidence type="ECO:0000256" key="3">
    <source>
        <dbReference type="RuleBase" id="RU364069"/>
    </source>
</evidence>
<feature type="site" description="Participates in a stacking interaction with the thymidine ring of dTDP-4-oxo-6-deoxyglucose" evidence="2">
    <location>
        <position position="137"/>
    </location>
</feature>
<dbReference type="PANTHER" id="PTHR21047:SF2">
    <property type="entry name" value="THYMIDINE DIPHOSPHO-4-KETO-RHAMNOSE 3,5-EPIMERASE"/>
    <property type="match status" value="1"/>
</dbReference>
<evidence type="ECO:0000256" key="1">
    <source>
        <dbReference type="PIRSR" id="PIRSR600888-1"/>
    </source>
</evidence>
<evidence type="ECO:0000313" key="4">
    <source>
        <dbReference type="EMBL" id="RKX72644.1"/>
    </source>
</evidence>
<dbReference type="SUPFAM" id="SSF51182">
    <property type="entry name" value="RmlC-like cupins"/>
    <property type="match status" value="1"/>
</dbReference>